<protein>
    <submittedName>
        <fullName evidence="2">Uncharacterized protein</fullName>
    </submittedName>
</protein>
<reference evidence="3" key="1">
    <citation type="submission" date="2016-07" db="EMBL/GenBank/DDBJ databases">
        <title>Nontailed viruses are major unrecognized killers of bacteria in the ocean.</title>
        <authorList>
            <person name="Kauffman K."/>
            <person name="Hussain F."/>
            <person name="Yang J."/>
            <person name="Arevalo P."/>
            <person name="Brown J."/>
            <person name="Cutler M."/>
            <person name="Kelly L."/>
            <person name="Polz M.F."/>
        </authorList>
    </citation>
    <scope>NUCLEOTIDE SEQUENCE [LARGE SCALE GENOMIC DNA]</scope>
    <source>
        <strain evidence="3">10N.261.45.A10</strain>
    </source>
</reference>
<evidence type="ECO:0000313" key="2">
    <source>
        <dbReference type="EMBL" id="PMN90705.1"/>
    </source>
</evidence>
<name>A0A2N7L8Z6_9GAMM</name>
<feature type="signal peptide" evidence="1">
    <location>
        <begin position="1"/>
        <end position="24"/>
    </location>
</feature>
<evidence type="ECO:0000256" key="1">
    <source>
        <dbReference type="SAM" id="SignalP"/>
    </source>
</evidence>
<accession>A0A2N7L8Z6</accession>
<comment type="caution">
    <text evidence="2">The sequence shown here is derived from an EMBL/GenBank/DDBJ whole genome shotgun (WGS) entry which is preliminary data.</text>
</comment>
<keyword evidence="1" id="KW-0732">Signal</keyword>
<feature type="chain" id="PRO_5014737237" evidence="1">
    <location>
        <begin position="25"/>
        <end position="286"/>
    </location>
</feature>
<proteinExistence type="predicted"/>
<dbReference type="RefSeq" id="WP_102391307.1">
    <property type="nucleotide sequence ID" value="NZ_JBFRLP010000009.1"/>
</dbReference>
<dbReference type="AlphaFoldDB" id="A0A2N7L8Z6"/>
<organism evidence="2 3">
    <name type="scientific">Enterovibrio norvegicus</name>
    <dbReference type="NCBI Taxonomy" id="188144"/>
    <lineage>
        <taxon>Bacteria</taxon>
        <taxon>Pseudomonadati</taxon>
        <taxon>Pseudomonadota</taxon>
        <taxon>Gammaproteobacteria</taxon>
        <taxon>Vibrionales</taxon>
        <taxon>Vibrionaceae</taxon>
        <taxon>Enterovibrio</taxon>
    </lineage>
</organism>
<dbReference type="EMBL" id="MDAL01000027">
    <property type="protein sequence ID" value="PMN90705.1"/>
    <property type="molecule type" value="Genomic_DNA"/>
</dbReference>
<gene>
    <name evidence="2" type="ORF">BCT23_04260</name>
</gene>
<sequence>MKKAVLASAVTFAVASGFAPQVIAAEKEAKGGYSYFRGGFEHVTYDEKYPNIESSVTVMSPVINTGGLYYVNEKFDFSLEALATFSPGSAEEEWHDAAGLMQTNKYQYLRASTNALLHYKMTPEWRVVAGPAFSYQTHKRYGKESFRELPEGQHEFFTNTWEETSTDIFLDMGIVYDTGTLHNASPWQYQFRAIVGVPVWSYTTNTAAGLEDQTFYETGYRGSMEAGVSYRVYPGVSIGGFVTATYENRSESDSVVITVDDKRYSAVVPEGDTMHYSAGVQLLWSF</sequence>
<evidence type="ECO:0000313" key="3">
    <source>
        <dbReference type="Proteomes" id="UP000235387"/>
    </source>
</evidence>
<dbReference type="Proteomes" id="UP000235387">
    <property type="component" value="Unassembled WGS sequence"/>
</dbReference>